<evidence type="ECO:0000256" key="3">
    <source>
        <dbReference type="RuleBase" id="RU000363"/>
    </source>
</evidence>
<dbReference type="Pfam" id="PF00106">
    <property type="entry name" value="adh_short"/>
    <property type="match status" value="1"/>
</dbReference>
<evidence type="ECO:0000313" key="4">
    <source>
        <dbReference type="EMBL" id="SQJ00508.1"/>
    </source>
</evidence>
<dbReference type="InterPro" id="IPR020904">
    <property type="entry name" value="Sc_DH/Rdtase_CS"/>
</dbReference>
<dbReference type="FunFam" id="3.40.50.720:FF:000084">
    <property type="entry name" value="Short-chain dehydrogenase reductase"/>
    <property type="match status" value="1"/>
</dbReference>
<organism evidence="4 5">
    <name type="scientific">Fusobacterium ulcerans</name>
    <dbReference type="NCBI Taxonomy" id="861"/>
    <lineage>
        <taxon>Bacteria</taxon>
        <taxon>Fusobacteriati</taxon>
        <taxon>Fusobacteriota</taxon>
        <taxon>Fusobacteriia</taxon>
        <taxon>Fusobacteriales</taxon>
        <taxon>Fusobacteriaceae</taxon>
        <taxon>Fusobacterium</taxon>
    </lineage>
</organism>
<dbReference type="InterPro" id="IPR036291">
    <property type="entry name" value="NAD(P)-bd_dom_sf"/>
</dbReference>
<dbReference type="SUPFAM" id="SSF51735">
    <property type="entry name" value="NAD(P)-binding Rossmann-fold domains"/>
    <property type="match status" value="1"/>
</dbReference>
<dbReference type="PRINTS" id="PR00080">
    <property type="entry name" value="SDRFAMILY"/>
</dbReference>
<dbReference type="InterPro" id="IPR002347">
    <property type="entry name" value="SDR_fam"/>
</dbReference>
<dbReference type="KEGG" id="ful:C4N20_11160"/>
<reference evidence="4 5" key="1">
    <citation type="submission" date="2018-06" db="EMBL/GenBank/DDBJ databases">
        <authorList>
            <consortium name="Pathogen Informatics"/>
            <person name="Doyle S."/>
        </authorList>
    </citation>
    <scope>NUCLEOTIDE SEQUENCE [LARGE SCALE GENOMIC DNA]</scope>
    <source>
        <strain evidence="4 5">NCTC12112</strain>
    </source>
</reference>
<dbReference type="NCBIfam" id="NF005390">
    <property type="entry name" value="PRK06935.1"/>
    <property type="match status" value="1"/>
</dbReference>
<evidence type="ECO:0000313" key="5">
    <source>
        <dbReference type="Proteomes" id="UP000249008"/>
    </source>
</evidence>
<dbReference type="GeneID" id="78455374"/>
<evidence type="ECO:0000256" key="1">
    <source>
        <dbReference type="ARBA" id="ARBA00006484"/>
    </source>
</evidence>
<dbReference type="PRINTS" id="PR00081">
    <property type="entry name" value="GDHRDH"/>
</dbReference>
<dbReference type="AlphaFoldDB" id="A0AAX2J7Y8"/>
<evidence type="ECO:0000256" key="2">
    <source>
        <dbReference type="ARBA" id="ARBA00023002"/>
    </source>
</evidence>
<name>A0AAX2J7Y8_9FUSO</name>
<dbReference type="EC" id="1.1.1.127" evidence="4"/>
<dbReference type="GO" id="GO:0047001">
    <property type="term" value="F:2-dehydro-3-deoxy-D-gluconate 5-dehydrogenase activity"/>
    <property type="evidence" value="ECO:0007669"/>
    <property type="project" value="UniProtKB-EC"/>
</dbReference>
<proteinExistence type="inferred from homology"/>
<dbReference type="PROSITE" id="PS00061">
    <property type="entry name" value="ADH_SHORT"/>
    <property type="match status" value="1"/>
</dbReference>
<dbReference type="EMBL" id="LS483487">
    <property type="protein sequence ID" value="SQJ00508.1"/>
    <property type="molecule type" value="Genomic_DNA"/>
</dbReference>
<gene>
    <name evidence="4" type="primary">kduD</name>
    <name evidence="4" type="ORF">NCTC12112_00788</name>
</gene>
<accession>A0AAX2J7Y8</accession>
<protein>
    <submittedName>
        <fullName evidence="4">2-dehydro-3-deoxy-D-gluconate 5-dehydrogenase</fullName>
        <ecNumber evidence="4">1.1.1.127</ecNumber>
    </submittedName>
</protein>
<dbReference type="Gene3D" id="3.40.50.720">
    <property type="entry name" value="NAD(P)-binding Rossmann-like Domain"/>
    <property type="match status" value="1"/>
</dbReference>
<sequence length="256" mass="27392">MNFSLDFFSLQGKVAMITGGNTGIGREIALALAAAGADIFIYAHSNRDMDSLIEEVAKFGKEARFSTGDLSKEENAMSAVSECIKTYGKIDILVNNAGTIKRSPLLEGSNDDWKTVLDINLSAVYYLSKTAAVEMAKQGHGKIINIASMLSFQGGKFVPSYTASKHGVAGLTKAFANELAGKNIQINAVAPGYIKTANTAPIRADEVREKEILNRIPAERWGETSDLVGGVVFLASKASDYVNGHILAIDGGWLVR</sequence>
<dbReference type="Proteomes" id="UP000249008">
    <property type="component" value="Chromosome 1"/>
</dbReference>
<dbReference type="PANTHER" id="PTHR42760">
    <property type="entry name" value="SHORT-CHAIN DEHYDROGENASES/REDUCTASES FAMILY MEMBER"/>
    <property type="match status" value="1"/>
</dbReference>
<dbReference type="RefSeq" id="WP_005976372.1">
    <property type="nucleotide sequence ID" value="NZ_CABKNW010000001.1"/>
</dbReference>
<dbReference type="PANTHER" id="PTHR42760:SF5">
    <property type="entry name" value="2-DEHYDRO-3-DEOXY-D-GLUCONATE 5-DEHYDROGENASE"/>
    <property type="match status" value="1"/>
</dbReference>
<keyword evidence="2 4" id="KW-0560">Oxidoreductase</keyword>
<comment type="similarity">
    <text evidence="1 3">Belongs to the short-chain dehydrogenases/reductases (SDR) family.</text>
</comment>